<dbReference type="STRING" id="93759.A0A1R3IT98"/>
<evidence type="ECO:0000256" key="5">
    <source>
        <dbReference type="SAM" id="MobiDB-lite"/>
    </source>
</evidence>
<comment type="caution">
    <text evidence="7">The sequence shown here is derived from an EMBL/GenBank/DDBJ whole genome shotgun (WGS) entry which is preliminary data.</text>
</comment>
<gene>
    <name evidence="7" type="ORF">COLO4_21434</name>
</gene>
<reference evidence="8" key="1">
    <citation type="submission" date="2013-09" db="EMBL/GenBank/DDBJ databases">
        <title>Corchorus olitorius genome sequencing.</title>
        <authorList>
            <person name="Alam M."/>
            <person name="Haque M.S."/>
            <person name="Islam M.S."/>
            <person name="Emdad E.M."/>
            <person name="Islam M.M."/>
            <person name="Ahmed B."/>
            <person name="Halim A."/>
            <person name="Hossen Q.M.M."/>
            <person name="Hossain M.Z."/>
            <person name="Ahmed R."/>
            <person name="Khan M.M."/>
            <person name="Islam R."/>
            <person name="Rashid M.M."/>
            <person name="Khan S.A."/>
            <person name="Rahman M.S."/>
            <person name="Alam M."/>
            <person name="Yahiya A.S."/>
            <person name="Khan M.S."/>
            <person name="Azam M.S."/>
            <person name="Haque T."/>
            <person name="Lashkar M.Z.H."/>
            <person name="Akhand A.I."/>
            <person name="Morshed G."/>
            <person name="Roy S."/>
            <person name="Uddin K.S."/>
            <person name="Rabeya T."/>
            <person name="Hossain A.S."/>
            <person name="Chowdhury A."/>
            <person name="Snigdha A.R."/>
            <person name="Mortoza M.S."/>
            <person name="Matin S.A."/>
            <person name="Hoque S.M.E."/>
            <person name="Islam M.K."/>
            <person name="Roy D.K."/>
            <person name="Haider R."/>
            <person name="Moosa M.M."/>
            <person name="Elias S.M."/>
            <person name="Hasan A.M."/>
            <person name="Jahan S."/>
            <person name="Shafiuddin M."/>
            <person name="Mahmood N."/>
            <person name="Shommy N.S."/>
        </authorList>
    </citation>
    <scope>NUCLEOTIDE SEQUENCE [LARGE SCALE GENOMIC DNA]</scope>
    <source>
        <strain evidence="8">cv. O-4</strain>
    </source>
</reference>
<feature type="region of interest" description="Disordered" evidence="5">
    <location>
        <begin position="214"/>
        <end position="307"/>
    </location>
</feature>
<sequence>MVNLTQKTCSCRQYTLSGIPCVHVITAIRDKKGKVEDYVSSWLHADTYMKVYSSVLQPMPGRNDWPKAQGNQVAIKPPPFKRLPGRAVTQMRKKKDEPNKEKDNGPHLSKKGQIQTCGFFENQAENQGERTGQKESNSTRTSQKTMSEPINQATASAGGEAVDANASGAFVAHGYGSQAPSTSAFFNVSASGRSTSSQAPGTASATVSCPAAPQALASNTGPAPTHTAATQTAVAKSKATKQSSQRPLPKILRMPPPSGRCWQDETGNFHGLKRERSSPASVAKYKKTEAARESALSNLSCRTTRSS</sequence>
<dbReference type="OrthoDB" id="1002599at2759"/>
<feature type="compositionally biased region" description="Basic and acidic residues" evidence="5">
    <location>
        <begin position="94"/>
        <end position="105"/>
    </location>
</feature>
<keyword evidence="8" id="KW-1185">Reference proteome</keyword>
<dbReference type="PANTHER" id="PTHR31973">
    <property type="entry name" value="POLYPROTEIN, PUTATIVE-RELATED"/>
    <property type="match status" value="1"/>
</dbReference>
<feature type="compositionally biased region" description="Low complexity" evidence="5">
    <location>
        <begin position="220"/>
        <end position="235"/>
    </location>
</feature>
<organism evidence="7 8">
    <name type="scientific">Corchorus olitorius</name>
    <dbReference type="NCBI Taxonomy" id="93759"/>
    <lineage>
        <taxon>Eukaryota</taxon>
        <taxon>Viridiplantae</taxon>
        <taxon>Streptophyta</taxon>
        <taxon>Embryophyta</taxon>
        <taxon>Tracheophyta</taxon>
        <taxon>Spermatophyta</taxon>
        <taxon>Magnoliopsida</taxon>
        <taxon>eudicotyledons</taxon>
        <taxon>Gunneridae</taxon>
        <taxon>Pentapetalae</taxon>
        <taxon>rosids</taxon>
        <taxon>malvids</taxon>
        <taxon>Malvales</taxon>
        <taxon>Malvaceae</taxon>
        <taxon>Grewioideae</taxon>
        <taxon>Apeibeae</taxon>
        <taxon>Corchorus</taxon>
    </lineage>
</organism>
<keyword evidence="1" id="KW-0479">Metal-binding</keyword>
<accession>A0A1R3IT98</accession>
<feature type="compositionally biased region" description="Polar residues" evidence="5">
    <location>
        <begin position="134"/>
        <end position="148"/>
    </location>
</feature>
<feature type="region of interest" description="Disordered" evidence="5">
    <location>
        <begin position="62"/>
        <end position="113"/>
    </location>
</feature>
<dbReference type="Pfam" id="PF04434">
    <property type="entry name" value="SWIM"/>
    <property type="match status" value="1"/>
</dbReference>
<evidence type="ECO:0000313" key="8">
    <source>
        <dbReference type="Proteomes" id="UP000187203"/>
    </source>
</evidence>
<keyword evidence="3" id="KW-0862">Zinc</keyword>
<evidence type="ECO:0000256" key="1">
    <source>
        <dbReference type="ARBA" id="ARBA00022723"/>
    </source>
</evidence>
<feature type="domain" description="SWIM-type" evidence="6">
    <location>
        <begin position="1"/>
        <end position="32"/>
    </location>
</feature>
<dbReference type="SMART" id="SM00575">
    <property type="entry name" value="ZnF_PMZ"/>
    <property type="match status" value="1"/>
</dbReference>
<dbReference type="PANTHER" id="PTHR31973:SF187">
    <property type="entry name" value="MUTATOR TRANSPOSASE MUDRA PROTEIN"/>
    <property type="match status" value="1"/>
</dbReference>
<dbReference type="Proteomes" id="UP000187203">
    <property type="component" value="Unassembled WGS sequence"/>
</dbReference>
<feature type="compositionally biased region" description="Polar residues" evidence="5">
    <location>
        <begin position="295"/>
        <end position="307"/>
    </location>
</feature>
<dbReference type="PROSITE" id="PS50966">
    <property type="entry name" value="ZF_SWIM"/>
    <property type="match status" value="1"/>
</dbReference>
<evidence type="ECO:0000256" key="2">
    <source>
        <dbReference type="ARBA" id="ARBA00022771"/>
    </source>
</evidence>
<dbReference type="InterPro" id="IPR007527">
    <property type="entry name" value="Znf_SWIM"/>
</dbReference>
<evidence type="ECO:0000256" key="3">
    <source>
        <dbReference type="ARBA" id="ARBA00022833"/>
    </source>
</evidence>
<proteinExistence type="predicted"/>
<feature type="region of interest" description="Disordered" evidence="5">
    <location>
        <begin position="125"/>
        <end position="148"/>
    </location>
</feature>
<dbReference type="EMBL" id="AWUE01017666">
    <property type="protein sequence ID" value="OMO85797.1"/>
    <property type="molecule type" value="Genomic_DNA"/>
</dbReference>
<evidence type="ECO:0000256" key="4">
    <source>
        <dbReference type="PROSITE-ProRule" id="PRU00325"/>
    </source>
</evidence>
<dbReference type="InterPro" id="IPR006564">
    <property type="entry name" value="Znf_PMZ"/>
</dbReference>
<name>A0A1R3IT98_9ROSI</name>
<evidence type="ECO:0000313" key="7">
    <source>
        <dbReference type="EMBL" id="OMO85797.1"/>
    </source>
</evidence>
<protein>
    <submittedName>
        <fullName evidence="7">Zinc finger, PMZ-type</fullName>
    </submittedName>
</protein>
<keyword evidence="2 4" id="KW-0863">Zinc-finger</keyword>
<dbReference type="GO" id="GO:0008270">
    <property type="term" value="F:zinc ion binding"/>
    <property type="evidence" value="ECO:0007669"/>
    <property type="project" value="UniProtKB-KW"/>
</dbReference>
<evidence type="ECO:0000259" key="6">
    <source>
        <dbReference type="PROSITE" id="PS50966"/>
    </source>
</evidence>
<dbReference type="AlphaFoldDB" id="A0A1R3IT98"/>